<gene>
    <name evidence="8" type="ORF">SAMN02745225_00522</name>
</gene>
<evidence type="ECO:0000313" key="8">
    <source>
        <dbReference type="EMBL" id="SHE40068.1"/>
    </source>
</evidence>
<organism evidence="8 9">
    <name type="scientific">Ferrithrix thermotolerans DSM 19514</name>
    <dbReference type="NCBI Taxonomy" id="1121881"/>
    <lineage>
        <taxon>Bacteria</taxon>
        <taxon>Bacillati</taxon>
        <taxon>Actinomycetota</taxon>
        <taxon>Acidimicrobiia</taxon>
        <taxon>Acidimicrobiales</taxon>
        <taxon>Acidimicrobiaceae</taxon>
        <taxon>Ferrithrix</taxon>
    </lineage>
</organism>
<dbReference type="CDD" id="cd01317">
    <property type="entry name" value="DHOase_IIa"/>
    <property type="match status" value="1"/>
</dbReference>
<dbReference type="RefSeq" id="WP_245790266.1">
    <property type="nucleotide sequence ID" value="NZ_FQUL01000004.1"/>
</dbReference>
<keyword evidence="5" id="KW-0378">Hydrolase</keyword>
<dbReference type="PANTHER" id="PTHR43668">
    <property type="entry name" value="ALLANTOINASE"/>
    <property type="match status" value="1"/>
</dbReference>
<dbReference type="Gene3D" id="3.20.20.140">
    <property type="entry name" value="Metal-dependent hydrolases"/>
    <property type="match status" value="1"/>
</dbReference>
<dbReference type="EMBL" id="FQUL01000004">
    <property type="protein sequence ID" value="SHE40068.1"/>
    <property type="molecule type" value="Genomic_DNA"/>
</dbReference>
<dbReference type="GO" id="GO:0046872">
    <property type="term" value="F:metal ion binding"/>
    <property type="evidence" value="ECO:0007669"/>
    <property type="project" value="UniProtKB-KW"/>
</dbReference>
<evidence type="ECO:0000256" key="3">
    <source>
        <dbReference type="ARBA" id="ARBA00010286"/>
    </source>
</evidence>
<keyword evidence="6" id="KW-0665">Pyrimidine biosynthesis</keyword>
<comment type="cofactor">
    <cofactor evidence="1">
        <name>Zn(2+)</name>
        <dbReference type="ChEBI" id="CHEBI:29105"/>
    </cofactor>
</comment>
<comment type="similarity">
    <text evidence="3">Belongs to the metallo-dependent hydrolases superfamily. DHOase family. Class I DHOase subfamily.</text>
</comment>
<evidence type="ECO:0000256" key="2">
    <source>
        <dbReference type="ARBA" id="ARBA00002368"/>
    </source>
</evidence>
<reference evidence="9" key="1">
    <citation type="submission" date="2016-11" db="EMBL/GenBank/DDBJ databases">
        <authorList>
            <person name="Varghese N."/>
            <person name="Submissions S."/>
        </authorList>
    </citation>
    <scope>NUCLEOTIDE SEQUENCE [LARGE SCALE GENOMIC DNA]</scope>
    <source>
        <strain evidence="9">DSM 19514</strain>
    </source>
</reference>
<dbReference type="STRING" id="1121881.SAMN02745225_00522"/>
<dbReference type="SUPFAM" id="SSF51338">
    <property type="entry name" value="Composite domain of metallo-dependent hydrolases"/>
    <property type="match status" value="1"/>
</dbReference>
<dbReference type="InterPro" id="IPR002195">
    <property type="entry name" value="Dihydroorotase_CS"/>
</dbReference>
<dbReference type="InterPro" id="IPR004722">
    <property type="entry name" value="DHOase"/>
</dbReference>
<dbReference type="InterPro" id="IPR050138">
    <property type="entry name" value="DHOase/Allantoinase_Hydrolase"/>
</dbReference>
<keyword evidence="4" id="KW-0479">Metal-binding</keyword>
<dbReference type="Pfam" id="PF12890">
    <property type="entry name" value="DHOase"/>
    <property type="match status" value="1"/>
</dbReference>
<evidence type="ECO:0000256" key="5">
    <source>
        <dbReference type="ARBA" id="ARBA00022801"/>
    </source>
</evidence>
<feature type="domain" description="Dihydroorotase catalytic" evidence="7">
    <location>
        <begin position="46"/>
        <end position="231"/>
    </location>
</feature>
<evidence type="ECO:0000256" key="4">
    <source>
        <dbReference type="ARBA" id="ARBA00022723"/>
    </source>
</evidence>
<dbReference type="SUPFAM" id="SSF51556">
    <property type="entry name" value="Metallo-dependent hydrolases"/>
    <property type="match status" value="1"/>
</dbReference>
<dbReference type="GO" id="GO:0006145">
    <property type="term" value="P:purine nucleobase catabolic process"/>
    <property type="evidence" value="ECO:0007669"/>
    <property type="project" value="TreeGrafter"/>
</dbReference>
<dbReference type="InterPro" id="IPR032466">
    <property type="entry name" value="Metal_Hydrolase"/>
</dbReference>
<name>A0A1M4T6W4_9ACTN</name>
<evidence type="ECO:0000259" key="7">
    <source>
        <dbReference type="Pfam" id="PF12890"/>
    </source>
</evidence>
<dbReference type="GO" id="GO:0004151">
    <property type="term" value="F:dihydroorotase activity"/>
    <property type="evidence" value="ECO:0007669"/>
    <property type="project" value="InterPro"/>
</dbReference>
<dbReference type="PROSITE" id="PS00483">
    <property type="entry name" value="DIHYDROOROTASE_2"/>
    <property type="match status" value="1"/>
</dbReference>
<evidence type="ECO:0000256" key="1">
    <source>
        <dbReference type="ARBA" id="ARBA00001947"/>
    </source>
</evidence>
<evidence type="ECO:0000313" key="9">
    <source>
        <dbReference type="Proteomes" id="UP000184295"/>
    </source>
</evidence>
<dbReference type="GO" id="GO:0005737">
    <property type="term" value="C:cytoplasm"/>
    <property type="evidence" value="ECO:0007669"/>
    <property type="project" value="TreeGrafter"/>
</dbReference>
<dbReference type="Gene3D" id="2.30.40.10">
    <property type="entry name" value="Urease, subunit C, domain 1"/>
    <property type="match status" value="1"/>
</dbReference>
<dbReference type="PANTHER" id="PTHR43668:SF2">
    <property type="entry name" value="ALLANTOINASE"/>
    <property type="match status" value="1"/>
</dbReference>
<dbReference type="InterPro" id="IPR024403">
    <property type="entry name" value="DHOase_cat"/>
</dbReference>
<keyword evidence="9" id="KW-1185">Reference proteome</keyword>
<accession>A0A1M4T6W4</accession>
<proteinExistence type="inferred from homology"/>
<dbReference type="NCBIfam" id="TIGR00857">
    <property type="entry name" value="pyrC_multi"/>
    <property type="match status" value="1"/>
</dbReference>
<dbReference type="GO" id="GO:0006221">
    <property type="term" value="P:pyrimidine nucleotide biosynthetic process"/>
    <property type="evidence" value="ECO:0007669"/>
    <property type="project" value="UniProtKB-KW"/>
</dbReference>
<comment type="function">
    <text evidence="2">Catalyzes the reversible cyclization of carbamoyl aspartate to dihydroorotate.</text>
</comment>
<dbReference type="Proteomes" id="UP000184295">
    <property type="component" value="Unassembled WGS sequence"/>
</dbReference>
<sequence length="444" mass="48387">MWIRGGKLFDGEGFKESDLAVSQDRIRKVGDQETPPLGTRVIDAGGRYVGPAFVDLHTHSRTPGKDGSETADTLVRAAALGGYCFMVAMANTDPVVDSVDLYKDLTRSFARYSVEVLQAASVTKRREGNELVDMVSLHEAGAVFFSDDGDVISDARLMKKALEYSRRLGVIVAEHAQDERLSYGGVMNEGEISSELGVSGIPEDAESVVVARDLELNRVVKGNLHLMHLSSLGSIELLRHARSAGIPFSSEVTPHHLLLNDSELREFNTNYKVNPPLRSEQTRRALLRAFRADLFDVVGTDHAPHARHLKERSIREAPFGLIGLQSAFSATISALVDSEEGDMGNTEVDTSFIEESLALIFRKMAVAPQRILESVTGVKAKVPAYVVVDPSSKSSLQESDLVSMSKNSPYIGRELRGSVASLVIGENVLVDEGRLVEEGIINAR</sequence>
<protein>
    <submittedName>
        <fullName evidence="8">Dihydroorotase</fullName>
    </submittedName>
</protein>
<dbReference type="InterPro" id="IPR011059">
    <property type="entry name" value="Metal-dep_hydrolase_composite"/>
</dbReference>
<dbReference type="AlphaFoldDB" id="A0A1M4T6W4"/>
<evidence type="ECO:0000256" key="6">
    <source>
        <dbReference type="ARBA" id="ARBA00022975"/>
    </source>
</evidence>
<dbReference type="GO" id="GO:0004038">
    <property type="term" value="F:allantoinase activity"/>
    <property type="evidence" value="ECO:0007669"/>
    <property type="project" value="TreeGrafter"/>
</dbReference>